<organism evidence="9 10">
    <name type="scientific">Geofilum rubicundum JCM 15548</name>
    <dbReference type="NCBI Taxonomy" id="1236989"/>
    <lineage>
        <taxon>Bacteria</taxon>
        <taxon>Pseudomonadati</taxon>
        <taxon>Bacteroidota</taxon>
        <taxon>Bacteroidia</taxon>
        <taxon>Marinilabiliales</taxon>
        <taxon>Marinilabiliaceae</taxon>
        <taxon>Geofilum</taxon>
    </lineage>
</organism>
<dbReference type="Pfam" id="PF00571">
    <property type="entry name" value="CBS"/>
    <property type="match status" value="2"/>
</dbReference>
<dbReference type="STRING" id="1236989.JCM15548_13715"/>
<gene>
    <name evidence="9" type="ORF">JCM15548_13715</name>
</gene>
<keyword evidence="10" id="KW-1185">Reference proteome</keyword>
<dbReference type="InterPro" id="IPR003439">
    <property type="entry name" value="ABC_transporter-like_ATP-bd"/>
</dbReference>
<dbReference type="InterPro" id="IPR027417">
    <property type="entry name" value="P-loop_NTPase"/>
</dbReference>
<proteinExistence type="inferred from homology"/>
<dbReference type="SMART" id="SM00382">
    <property type="entry name" value="AAA"/>
    <property type="match status" value="1"/>
</dbReference>
<dbReference type="GO" id="GO:0005524">
    <property type="term" value="F:ATP binding"/>
    <property type="evidence" value="ECO:0007669"/>
    <property type="project" value="UniProtKB-KW"/>
</dbReference>
<dbReference type="PROSITE" id="PS51371">
    <property type="entry name" value="CBS"/>
    <property type="match status" value="2"/>
</dbReference>
<comment type="similarity">
    <text evidence="1">Belongs to the ABC transporter superfamily.</text>
</comment>
<dbReference type="InterPro" id="IPR000644">
    <property type="entry name" value="CBS_dom"/>
</dbReference>
<dbReference type="PROSITE" id="PS50893">
    <property type="entry name" value="ABC_TRANSPORTER_2"/>
    <property type="match status" value="1"/>
</dbReference>
<accession>A0A0E9M0M8</accession>
<name>A0A0E9M0M8_9BACT</name>
<dbReference type="InterPro" id="IPR003593">
    <property type="entry name" value="AAA+_ATPase"/>
</dbReference>
<dbReference type="InterPro" id="IPR017871">
    <property type="entry name" value="ABC_transporter-like_CS"/>
</dbReference>
<feature type="domain" description="CBS" evidence="8">
    <location>
        <begin position="347"/>
        <end position="405"/>
    </location>
</feature>
<keyword evidence="2" id="KW-0813">Transport</keyword>
<protein>
    <submittedName>
        <fullName evidence="9">Glycine betaine ABC transport system, ATP-binding protein OpuAA</fullName>
    </submittedName>
</protein>
<evidence type="ECO:0000313" key="9">
    <source>
        <dbReference type="EMBL" id="GAO31362.1"/>
    </source>
</evidence>
<dbReference type="AlphaFoldDB" id="A0A0E9M0M8"/>
<dbReference type="InterPro" id="IPR051921">
    <property type="entry name" value="ABC_osmolyte_uptake_ATP-bind"/>
</dbReference>
<dbReference type="SUPFAM" id="SSF54631">
    <property type="entry name" value="CBS-domain pair"/>
    <property type="match status" value="1"/>
</dbReference>
<dbReference type="EMBL" id="BAZW01000045">
    <property type="protein sequence ID" value="GAO31362.1"/>
    <property type="molecule type" value="Genomic_DNA"/>
</dbReference>
<dbReference type="Gene3D" id="3.10.580.10">
    <property type="entry name" value="CBS-domain"/>
    <property type="match status" value="1"/>
</dbReference>
<evidence type="ECO:0000256" key="5">
    <source>
        <dbReference type="ARBA" id="ARBA00022970"/>
    </source>
</evidence>
<dbReference type="RefSeq" id="WP_062127437.1">
    <property type="nucleotide sequence ID" value="NZ_BAZW01000045.1"/>
</dbReference>
<dbReference type="InterPro" id="IPR046342">
    <property type="entry name" value="CBS_dom_sf"/>
</dbReference>
<evidence type="ECO:0000313" key="10">
    <source>
        <dbReference type="Proteomes" id="UP000032900"/>
    </source>
</evidence>
<dbReference type="PROSITE" id="PS00211">
    <property type="entry name" value="ABC_TRANSPORTER_1"/>
    <property type="match status" value="1"/>
</dbReference>
<evidence type="ECO:0000256" key="1">
    <source>
        <dbReference type="ARBA" id="ARBA00005417"/>
    </source>
</evidence>
<feature type="domain" description="CBS" evidence="8">
    <location>
        <begin position="285"/>
        <end position="343"/>
    </location>
</feature>
<dbReference type="FunFam" id="3.40.50.300:FF:000201">
    <property type="entry name" value="Glycine betaine/L-proline ABC transporter ATP-binding protein"/>
    <property type="match status" value="1"/>
</dbReference>
<keyword evidence="4 9" id="KW-0067">ATP-binding</keyword>
<evidence type="ECO:0000259" key="8">
    <source>
        <dbReference type="PROSITE" id="PS51371"/>
    </source>
</evidence>
<evidence type="ECO:0000256" key="4">
    <source>
        <dbReference type="ARBA" id="ARBA00022840"/>
    </source>
</evidence>
<dbReference type="Gene3D" id="3.40.50.300">
    <property type="entry name" value="P-loop containing nucleotide triphosphate hydrolases"/>
    <property type="match status" value="1"/>
</dbReference>
<dbReference type="GO" id="GO:0016887">
    <property type="term" value="F:ATP hydrolysis activity"/>
    <property type="evidence" value="ECO:0007669"/>
    <property type="project" value="InterPro"/>
</dbReference>
<dbReference type="GO" id="GO:0031460">
    <property type="term" value="P:glycine betaine transport"/>
    <property type="evidence" value="ECO:0007669"/>
    <property type="project" value="InterPro"/>
</dbReference>
<dbReference type="CDD" id="cd03294">
    <property type="entry name" value="ABC_Pro_Gly_Betaine"/>
    <property type="match status" value="1"/>
</dbReference>
<dbReference type="InterPro" id="IPR005892">
    <property type="entry name" value="Gly-betaine_transp_ATP-bd"/>
</dbReference>
<dbReference type="PANTHER" id="PTHR43869:SF1">
    <property type="entry name" value="GLYCINE BETAINE_PROLINE BETAINE TRANSPORT SYSTEM ATP-BINDING PROTEIN PROV"/>
    <property type="match status" value="1"/>
</dbReference>
<dbReference type="GO" id="GO:0006970">
    <property type="term" value="P:response to osmotic stress"/>
    <property type="evidence" value="ECO:0007669"/>
    <property type="project" value="UniProtKB-ARBA"/>
</dbReference>
<evidence type="ECO:0000256" key="6">
    <source>
        <dbReference type="PROSITE-ProRule" id="PRU00703"/>
    </source>
</evidence>
<dbReference type="Proteomes" id="UP000032900">
    <property type="component" value="Unassembled WGS sequence"/>
</dbReference>
<dbReference type="PANTHER" id="PTHR43869">
    <property type="entry name" value="GLYCINE BETAINE/PROLINE BETAINE TRANSPORT SYSTEM ATP-BINDING PROTEIN PROV"/>
    <property type="match status" value="1"/>
</dbReference>
<dbReference type="NCBIfam" id="TIGR01186">
    <property type="entry name" value="proV"/>
    <property type="match status" value="1"/>
</dbReference>
<dbReference type="GO" id="GO:0006865">
    <property type="term" value="P:amino acid transport"/>
    <property type="evidence" value="ECO:0007669"/>
    <property type="project" value="UniProtKB-KW"/>
</dbReference>
<evidence type="ECO:0000256" key="3">
    <source>
        <dbReference type="ARBA" id="ARBA00022741"/>
    </source>
</evidence>
<sequence>MEEESRKVKIKVKDLTLIFGKNKEQALKMLKAGHSKSDILEKTKCTIGVNTANFDVYEGEIFVVMGLSGSGKSTLIRCLNRLRKPTDGQVLLNGHDITKETNRELLETRRTEMSMVFQNFGLLPHRTILENAAFGLEIRGEAKEDRLQRAQTALETVGLQGYEHQYPAELSGGMQQRVGLARALANDPEVLLMDEAFSALDPLIKSDMQEELLAIQEKVHKTIVFITHDLDEAIKLGDRIVIMKDGIIEQIGNAEEIMTNPASEYVEAFVQKVDRKTIITAGSLMFEKPTLVQYGKDGPEVAIRKMRTASVDVLPVVDKNRKFLGFVWLNDLIDLAKNKTQKIDDAIRTEVSSIHKDYTVEDMLPLISGKKSPLAVVDEKDGRLQGIVTQTSIIIEATKYDKNEISDLQEQAKEFFKWTK</sequence>
<dbReference type="GO" id="GO:0016020">
    <property type="term" value="C:membrane"/>
    <property type="evidence" value="ECO:0007669"/>
    <property type="project" value="InterPro"/>
</dbReference>
<keyword evidence="6" id="KW-0129">CBS domain</keyword>
<comment type="caution">
    <text evidence="9">The sequence shown here is derived from an EMBL/GenBank/DDBJ whole genome shotgun (WGS) entry which is preliminary data.</text>
</comment>
<dbReference type="SUPFAM" id="SSF52540">
    <property type="entry name" value="P-loop containing nucleoside triphosphate hydrolases"/>
    <property type="match status" value="1"/>
</dbReference>
<keyword evidence="5" id="KW-0029">Amino-acid transport</keyword>
<evidence type="ECO:0000256" key="2">
    <source>
        <dbReference type="ARBA" id="ARBA00022448"/>
    </source>
</evidence>
<dbReference type="SMART" id="SM00116">
    <property type="entry name" value="CBS"/>
    <property type="match status" value="2"/>
</dbReference>
<feature type="domain" description="ABC transporter" evidence="7">
    <location>
        <begin position="34"/>
        <end position="270"/>
    </location>
</feature>
<evidence type="ECO:0000259" key="7">
    <source>
        <dbReference type="PROSITE" id="PS50893"/>
    </source>
</evidence>
<reference evidence="9 10" key="1">
    <citation type="journal article" date="2015" name="Microbes Environ.">
        <title>Distribution and evolution of nitrogen fixation genes in the phylum bacteroidetes.</title>
        <authorList>
            <person name="Inoue J."/>
            <person name="Oshima K."/>
            <person name="Suda W."/>
            <person name="Sakamoto M."/>
            <person name="Iino T."/>
            <person name="Noda S."/>
            <person name="Hongoh Y."/>
            <person name="Hattori M."/>
            <person name="Ohkuma M."/>
        </authorList>
    </citation>
    <scope>NUCLEOTIDE SEQUENCE [LARGE SCALE GENOMIC DNA]</scope>
    <source>
        <strain evidence="9">JCM 15548</strain>
    </source>
</reference>
<keyword evidence="3" id="KW-0547">Nucleotide-binding</keyword>
<dbReference type="Pfam" id="PF00005">
    <property type="entry name" value="ABC_tran"/>
    <property type="match status" value="1"/>
</dbReference>